<evidence type="ECO:0000313" key="1">
    <source>
        <dbReference type="EMBL" id="PLN81675.1"/>
    </source>
</evidence>
<dbReference type="Proteomes" id="UP000235023">
    <property type="component" value="Unassembled WGS sequence"/>
</dbReference>
<dbReference type="EMBL" id="KZ559534">
    <property type="protein sequence ID" value="PLN81675.1"/>
    <property type="molecule type" value="Genomic_DNA"/>
</dbReference>
<dbReference type="AlphaFoldDB" id="A0A2J5HWE0"/>
<accession>A0A2J5HWE0</accession>
<evidence type="ECO:0000313" key="2">
    <source>
        <dbReference type="Proteomes" id="UP000235023"/>
    </source>
</evidence>
<keyword evidence="2" id="KW-1185">Reference proteome</keyword>
<name>A0A2J5HWE0_9EURO</name>
<organism evidence="1 2">
    <name type="scientific">Aspergillus taichungensis</name>
    <dbReference type="NCBI Taxonomy" id="482145"/>
    <lineage>
        <taxon>Eukaryota</taxon>
        <taxon>Fungi</taxon>
        <taxon>Dikarya</taxon>
        <taxon>Ascomycota</taxon>
        <taxon>Pezizomycotina</taxon>
        <taxon>Eurotiomycetes</taxon>
        <taxon>Eurotiomycetidae</taxon>
        <taxon>Eurotiales</taxon>
        <taxon>Aspergillaceae</taxon>
        <taxon>Aspergillus</taxon>
        <taxon>Aspergillus subgen. Circumdati</taxon>
    </lineage>
</organism>
<gene>
    <name evidence="1" type="ORF">BDW42DRAFT_168409</name>
</gene>
<sequence length="55" mass="6305">MHNFQPGNTQLLNILSQLTQNKLVKAYAVRYMESTRSLQVAQIRLHSCSMRQLSG</sequence>
<proteinExistence type="predicted"/>
<protein>
    <submittedName>
        <fullName evidence="1">Uncharacterized protein</fullName>
    </submittedName>
</protein>
<reference evidence="2" key="1">
    <citation type="submission" date="2017-12" db="EMBL/GenBank/DDBJ databases">
        <authorList>
            <consortium name="DOE Joint Genome Institute"/>
            <person name="Mondo S.J."/>
            <person name="Kjaerbolling I."/>
            <person name="Vesth T.C."/>
            <person name="Frisvad J.C."/>
            <person name="Nybo J.L."/>
            <person name="Theobald S."/>
            <person name="Kuo A."/>
            <person name="Bowyer P."/>
            <person name="Matsuda Y."/>
            <person name="Lyhne E.K."/>
            <person name="Kogle M.E."/>
            <person name="Clum A."/>
            <person name="Lipzen A."/>
            <person name="Salamov A."/>
            <person name="Ngan C.Y."/>
            <person name="Daum C."/>
            <person name="Chiniquy J."/>
            <person name="Barry K."/>
            <person name="LaButti K."/>
            <person name="Haridas S."/>
            <person name="Simmons B.A."/>
            <person name="Magnuson J.K."/>
            <person name="Mortensen U.H."/>
            <person name="Larsen T.O."/>
            <person name="Grigoriev I.V."/>
            <person name="Baker S.E."/>
            <person name="Andersen M.R."/>
            <person name="Nordberg H.P."/>
            <person name="Cantor M.N."/>
            <person name="Hua S.X."/>
        </authorList>
    </citation>
    <scope>NUCLEOTIDE SEQUENCE [LARGE SCALE GENOMIC DNA]</scope>
    <source>
        <strain evidence="2">IBT 19404</strain>
    </source>
</reference>